<gene>
    <name evidence="2" type="ORF">K7G82_10885</name>
</gene>
<comment type="caution">
    <text evidence="2">The sequence shown here is derived from an EMBL/GenBank/DDBJ whole genome shotgun (WGS) entry which is preliminary data.</text>
</comment>
<reference evidence="2 3" key="1">
    <citation type="submission" date="2021-08" db="EMBL/GenBank/DDBJ databases">
        <authorList>
            <person name="Tuo L."/>
        </authorList>
    </citation>
    <scope>NUCLEOTIDE SEQUENCE [LARGE SCALE GENOMIC DNA]</scope>
    <source>
        <strain evidence="2 3">JCM 31229</strain>
    </source>
</reference>
<proteinExistence type="predicted"/>
<keyword evidence="1" id="KW-1133">Transmembrane helix</keyword>
<dbReference type="Pfam" id="PF11804">
    <property type="entry name" value="DUF3325"/>
    <property type="match status" value="1"/>
</dbReference>
<evidence type="ECO:0000313" key="2">
    <source>
        <dbReference type="EMBL" id="MBY8822800.1"/>
    </source>
</evidence>
<evidence type="ECO:0000313" key="3">
    <source>
        <dbReference type="Proteomes" id="UP000706039"/>
    </source>
</evidence>
<organism evidence="2 3">
    <name type="scientific">Sphingomonas colocasiae</name>
    <dbReference type="NCBI Taxonomy" id="1848973"/>
    <lineage>
        <taxon>Bacteria</taxon>
        <taxon>Pseudomonadati</taxon>
        <taxon>Pseudomonadota</taxon>
        <taxon>Alphaproteobacteria</taxon>
        <taxon>Sphingomonadales</taxon>
        <taxon>Sphingomonadaceae</taxon>
        <taxon>Sphingomonas</taxon>
    </lineage>
</organism>
<evidence type="ECO:0000256" key="1">
    <source>
        <dbReference type="SAM" id="Phobius"/>
    </source>
</evidence>
<keyword evidence="1" id="KW-0472">Membrane</keyword>
<keyword evidence="1" id="KW-0812">Transmembrane</keyword>
<dbReference type="InterPro" id="IPR021762">
    <property type="entry name" value="DUF3325"/>
</dbReference>
<dbReference type="Proteomes" id="UP000706039">
    <property type="component" value="Unassembled WGS sequence"/>
</dbReference>
<keyword evidence="3" id="KW-1185">Reference proteome</keyword>
<protein>
    <submittedName>
        <fullName evidence="2">DUF3325 domain-containing protein</fullName>
    </submittedName>
</protein>
<dbReference type="RefSeq" id="WP_222989852.1">
    <property type="nucleotide sequence ID" value="NZ_JAINVV010000004.1"/>
</dbReference>
<feature type="transmembrane region" description="Helical" evidence="1">
    <location>
        <begin position="65"/>
        <end position="85"/>
    </location>
</feature>
<sequence>MTILALVLALSGFALLALSLAKHHRDLIGGMPSRTAERRLRTGGWLLLSVSLTSCIAADGLSIGLVLWSGTLTIAALAVVAMITYQELWRRG</sequence>
<accession>A0ABS7PNA5</accession>
<dbReference type="EMBL" id="JAINVV010000004">
    <property type="protein sequence ID" value="MBY8822800.1"/>
    <property type="molecule type" value="Genomic_DNA"/>
</dbReference>
<name>A0ABS7PNA5_9SPHN</name>